<keyword evidence="4" id="KW-0694">RNA-binding</keyword>
<proteinExistence type="inferred from homology"/>
<reference evidence="7 8" key="1">
    <citation type="submission" date="2019-06" db="EMBL/GenBank/DDBJ databases">
        <title>Thermococcus indicus sp. nov., a Fe(III)-reducing hyperthermophilic archaeon isolated from the Onnuri vent field of the Central Indian Ocean ridge.</title>
        <authorList>
            <person name="Lim J.K."/>
            <person name="Kim Y.J."/>
            <person name="Kwon K.K."/>
        </authorList>
    </citation>
    <scope>NUCLEOTIDE SEQUENCE [LARGE SCALE GENOMIC DNA]</scope>
    <source>
        <strain evidence="7 8">IOH1</strain>
    </source>
</reference>
<keyword evidence="8" id="KW-1185">Reference proteome</keyword>
<evidence type="ECO:0000256" key="4">
    <source>
        <dbReference type="ARBA" id="ARBA00022884"/>
    </source>
</evidence>
<protein>
    <recommendedName>
        <fullName evidence="3">CRISPR system Cms protein Csm2</fullName>
    </recommendedName>
    <alternativeName>
        <fullName evidence="6">CRISPR type III A-associated protein Csm2</fullName>
    </alternativeName>
</protein>
<comment type="similarity">
    <text evidence="2">Belongs to the CRISPR-associated Csm2 family.</text>
</comment>
<dbReference type="EMBL" id="CP040846">
    <property type="protein sequence ID" value="QDA31340.1"/>
    <property type="molecule type" value="Genomic_DNA"/>
</dbReference>
<dbReference type="GO" id="GO:0051607">
    <property type="term" value="P:defense response to virus"/>
    <property type="evidence" value="ECO:0007669"/>
    <property type="project" value="UniProtKB-KW"/>
</dbReference>
<evidence type="ECO:0000256" key="2">
    <source>
        <dbReference type="ARBA" id="ARBA00006896"/>
    </source>
</evidence>
<accession>A0A4Y5SMX8</accession>
<sequence length="186" mass="21234">MKVVGYQGGYGRNRHSGREFSRTDASKLFGEFPDVVGIKTALGNRTLDRNSINPYFTRVVSDARKFNEWSPERRLANAITVAAYLVAQGLKTNQVRKILEMARTTELKAKRGDGNIKDDIVKMRYLLAYTVGKATGQPRYPLEAFHSVLDPMLEVLMQEPTKDNFDKFYDFLQAIVAYHRFFGGRE</sequence>
<dbReference type="RefSeq" id="WP_139680683.1">
    <property type="nucleotide sequence ID" value="NZ_CP040846.1"/>
</dbReference>
<dbReference type="CDD" id="cd09647">
    <property type="entry name" value="Csm2_III-A"/>
    <property type="match status" value="1"/>
</dbReference>
<evidence type="ECO:0000256" key="6">
    <source>
        <dbReference type="ARBA" id="ARBA00031723"/>
    </source>
</evidence>
<keyword evidence="5" id="KW-0051">Antiviral defense</keyword>
<organism evidence="7 8">
    <name type="scientific">Thermococcus indicus</name>
    <dbReference type="NCBI Taxonomy" id="2586643"/>
    <lineage>
        <taxon>Archaea</taxon>
        <taxon>Methanobacteriati</taxon>
        <taxon>Methanobacteriota</taxon>
        <taxon>Thermococci</taxon>
        <taxon>Thermococcales</taxon>
        <taxon>Thermococcaceae</taxon>
        <taxon>Thermococcus</taxon>
    </lineage>
</organism>
<dbReference type="NCBIfam" id="TIGR01870">
    <property type="entry name" value="cas_TM1810_Csm2"/>
    <property type="match status" value="1"/>
</dbReference>
<evidence type="ECO:0000256" key="5">
    <source>
        <dbReference type="ARBA" id="ARBA00023118"/>
    </source>
</evidence>
<dbReference type="GO" id="GO:0003723">
    <property type="term" value="F:RNA binding"/>
    <property type="evidence" value="ECO:0007669"/>
    <property type="project" value="UniProtKB-KW"/>
</dbReference>
<evidence type="ECO:0000256" key="1">
    <source>
        <dbReference type="ARBA" id="ARBA00003640"/>
    </source>
</evidence>
<dbReference type="InterPro" id="IPR010149">
    <property type="entry name" value="CRISPR-assoc_prot_Csm2_III-A"/>
</dbReference>
<evidence type="ECO:0000256" key="3">
    <source>
        <dbReference type="ARBA" id="ARBA00016118"/>
    </source>
</evidence>
<dbReference type="AlphaFoldDB" id="A0A4Y5SMX8"/>
<name>A0A4Y5SMX8_9EURY</name>
<evidence type="ECO:0000313" key="7">
    <source>
        <dbReference type="EMBL" id="QDA31340.1"/>
    </source>
</evidence>
<dbReference type="GeneID" id="40474847"/>
<comment type="function">
    <text evidence="1">This subunit may be involved in monitoring complementarity of crRNA and target RNA.</text>
</comment>
<dbReference type="Pfam" id="PF03750">
    <property type="entry name" value="Csm2_III-A"/>
    <property type="match status" value="1"/>
</dbReference>
<evidence type="ECO:0000313" key="8">
    <source>
        <dbReference type="Proteomes" id="UP000306007"/>
    </source>
</evidence>
<dbReference type="KEGG" id="tic:FH039_06645"/>
<gene>
    <name evidence="7" type="primary">csm2</name>
    <name evidence="7" type="ORF">FH039_06645</name>
</gene>
<dbReference type="Proteomes" id="UP000306007">
    <property type="component" value="Chromosome"/>
</dbReference>